<protein>
    <submittedName>
        <fullName evidence="5">Tryptophan 7-halogenase</fullName>
    </submittedName>
</protein>
<evidence type="ECO:0000313" key="5">
    <source>
        <dbReference type="EMBL" id="WTP88311.1"/>
    </source>
</evidence>
<dbReference type="GO" id="GO:0016491">
    <property type="term" value="F:oxidoreductase activity"/>
    <property type="evidence" value="ECO:0007669"/>
    <property type="project" value="UniProtKB-KW"/>
</dbReference>
<accession>A0AAU1I3K8</accession>
<keyword evidence="1" id="KW-0560">Oxidoreductase</keyword>
<evidence type="ECO:0000259" key="4">
    <source>
        <dbReference type="Pfam" id="PF01494"/>
    </source>
</evidence>
<evidence type="ECO:0000256" key="1">
    <source>
        <dbReference type="ARBA" id="ARBA00023002"/>
    </source>
</evidence>
<feature type="region of interest" description="Disordered" evidence="3">
    <location>
        <begin position="1"/>
        <end position="20"/>
    </location>
</feature>
<evidence type="ECO:0000256" key="3">
    <source>
        <dbReference type="SAM" id="MobiDB-lite"/>
    </source>
</evidence>
<feature type="domain" description="FAD-binding" evidence="4">
    <location>
        <begin position="27"/>
        <end position="215"/>
    </location>
</feature>
<dbReference type="InterPro" id="IPR050816">
    <property type="entry name" value="Flavin-dep_Halogenase_NPB"/>
</dbReference>
<sequence>MTGKAETQMPTKADTQKTASKAGEWTECDVIILGAGIGGSITGAILARQGAKVVLVDAGQHPRFAVGESQNPQLVEWLHILAVRYDVPEIKHLLDIKAVTKYIGAHHGRKQSFGFVRHVPDREPDPREATMFVIPKMLTEASHMFRQDTDTYYFNVAAKYGCTLRQNWRATDLDFDDDGVTVTGQSGEVFRAKYLIDASGFRSPLAQKFDLREKPARIKHHARSMFTHYVGIKPYDDVCNYPDALRPPAESPFHGGTLHHLIERGWFWIIPFDNHKDSRNPMCSVGLTFDERLYPQPKDKTPDEEFNHYLDMYPAVKRQFDGARRVREWISTPDRIQYSSRQTVGDRWCLMSHAAGFVDPLYSRGLSNTFEVVDALCYRVLDALRDDDFSAKRFEYVEQLEQGLLKYNDMIVDSSYIAFSHFRLWNAVFRVWACFTTPATMRQIQARQEFTLDGDDRHFREMENSPYPGLWWPDSHAFKHLLDVTHETCVRYENGEIDGDKAADIVFQAINDCESVNTPFGWKDGEDHRFYRATTPTMIKFMWWASTNGPKEMRDLGRAMLKGVAKSAVRGKKVS</sequence>
<dbReference type="InterPro" id="IPR036188">
    <property type="entry name" value="FAD/NAD-bd_sf"/>
</dbReference>
<dbReference type="PANTHER" id="PTHR43747:SF5">
    <property type="entry name" value="FAD-BINDING DOMAIN-CONTAINING PROTEIN"/>
    <property type="match status" value="1"/>
</dbReference>
<dbReference type="Gene3D" id="3.50.50.60">
    <property type="entry name" value="FAD/NAD(P)-binding domain"/>
    <property type="match status" value="1"/>
</dbReference>
<dbReference type="InterPro" id="IPR002938">
    <property type="entry name" value="FAD-bd"/>
</dbReference>
<dbReference type="Pfam" id="PF01494">
    <property type="entry name" value="FAD_binding_3"/>
    <property type="match status" value="1"/>
</dbReference>
<name>A0AAU1I3K8_9ACTN</name>
<comment type="similarity">
    <text evidence="2">Belongs to the flavin-dependent halogenase family. Bacterial tryptophan halogenase subfamily.</text>
</comment>
<dbReference type="AlphaFoldDB" id="A0AAU1I3K8"/>
<reference evidence="5" key="1">
    <citation type="submission" date="2022-10" db="EMBL/GenBank/DDBJ databases">
        <title>The complete genomes of actinobacterial strains from the NBC collection.</title>
        <authorList>
            <person name="Joergensen T.S."/>
            <person name="Alvarez Arevalo M."/>
            <person name="Sterndorff E.B."/>
            <person name="Faurdal D."/>
            <person name="Vuksanovic O."/>
            <person name="Mourched A.-S."/>
            <person name="Charusanti P."/>
            <person name="Shaw S."/>
            <person name="Blin K."/>
            <person name="Weber T."/>
        </authorList>
    </citation>
    <scope>NUCLEOTIDE SEQUENCE</scope>
    <source>
        <strain evidence="5">NBC 00180</strain>
    </source>
</reference>
<dbReference type="GO" id="GO:0071949">
    <property type="term" value="F:FAD binding"/>
    <property type="evidence" value="ECO:0007669"/>
    <property type="project" value="InterPro"/>
</dbReference>
<evidence type="ECO:0000256" key="2">
    <source>
        <dbReference type="ARBA" id="ARBA00038396"/>
    </source>
</evidence>
<dbReference type="PANTHER" id="PTHR43747">
    <property type="entry name" value="FAD-BINDING PROTEIN"/>
    <property type="match status" value="1"/>
</dbReference>
<dbReference type="SUPFAM" id="SSF51905">
    <property type="entry name" value="FAD/NAD(P)-binding domain"/>
    <property type="match status" value="1"/>
</dbReference>
<organism evidence="5">
    <name type="scientific">Streptomyces sp. NBC_00180</name>
    <dbReference type="NCBI Taxonomy" id="2903632"/>
    <lineage>
        <taxon>Bacteria</taxon>
        <taxon>Bacillati</taxon>
        <taxon>Actinomycetota</taxon>
        <taxon>Actinomycetes</taxon>
        <taxon>Kitasatosporales</taxon>
        <taxon>Streptomycetaceae</taxon>
        <taxon>Streptomyces</taxon>
    </lineage>
</organism>
<proteinExistence type="inferred from homology"/>
<dbReference type="PRINTS" id="PR00420">
    <property type="entry name" value="RNGMNOXGNASE"/>
</dbReference>
<gene>
    <name evidence="5" type="ORF">OG477_24430</name>
</gene>
<dbReference type="EMBL" id="CP108140">
    <property type="protein sequence ID" value="WTP88311.1"/>
    <property type="molecule type" value="Genomic_DNA"/>
</dbReference>